<sequence length="76" mass="8899">MDRGWAGRLVPLNTGSNIKVKFWRITAVFHHSVRVTLTHVKDDYSITSDIAQKRLFSRIKLIHYCAWQGEDLIKLF</sequence>
<reference evidence="1 2" key="1">
    <citation type="submission" date="2017-01" db="EMBL/GenBank/DDBJ databases">
        <authorList>
            <person name="Mah S.A."/>
            <person name="Swanson W.J."/>
            <person name="Moy G.W."/>
            <person name="Vacquier V.D."/>
        </authorList>
    </citation>
    <scope>NUCLEOTIDE SEQUENCE [LARGE SCALE GENOMIC DNA]</scope>
    <source>
        <strain evidence="1">PDD-32b-74</strain>
    </source>
</reference>
<protein>
    <submittedName>
        <fullName evidence="1">Uncharacterized protein</fullName>
    </submittedName>
</protein>
<dbReference type="AlphaFoldDB" id="A0A244ELF7"/>
<evidence type="ECO:0000313" key="1">
    <source>
        <dbReference type="EMBL" id="OUM05324.1"/>
    </source>
</evidence>
<evidence type="ECO:0000313" key="2">
    <source>
        <dbReference type="Proteomes" id="UP000195128"/>
    </source>
</evidence>
<accession>A0A244ELF7</accession>
<gene>
    <name evidence="1" type="ORF">BW686_21740</name>
</gene>
<dbReference type="EMBL" id="MTSA01000019">
    <property type="protein sequence ID" value="OUM05324.1"/>
    <property type="molecule type" value="Genomic_DNA"/>
</dbReference>
<name>A0A244ELF7_PSESX</name>
<organism evidence="1 2">
    <name type="scientific">Pseudomonas syringae</name>
    <dbReference type="NCBI Taxonomy" id="317"/>
    <lineage>
        <taxon>Bacteria</taxon>
        <taxon>Pseudomonadati</taxon>
        <taxon>Pseudomonadota</taxon>
        <taxon>Gammaproteobacteria</taxon>
        <taxon>Pseudomonadales</taxon>
        <taxon>Pseudomonadaceae</taxon>
        <taxon>Pseudomonas</taxon>
    </lineage>
</organism>
<comment type="caution">
    <text evidence="1">The sequence shown here is derived from an EMBL/GenBank/DDBJ whole genome shotgun (WGS) entry which is preliminary data.</text>
</comment>
<dbReference type="Proteomes" id="UP000195128">
    <property type="component" value="Unassembled WGS sequence"/>
</dbReference>
<proteinExistence type="predicted"/>